<dbReference type="InterPro" id="IPR036412">
    <property type="entry name" value="HAD-like_sf"/>
</dbReference>
<comment type="caution">
    <text evidence="1">The sequence shown here is derived from an EMBL/GenBank/DDBJ whole genome shotgun (WGS) entry which is preliminary data.</text>
</comment>
<dbReference type="Gene3D" id="1.10.150.240">
    <property type="entry name" value="Putative phosphatase, domain 2"/>
    <property type="match status" value="1"/>
</dbReference>
<proteinExistence type="predicted"/>
<dbReference type="InterPro" id="IPR011951">
    <property type="entry name" value="HAD-SF_hydro_IA_YjjG/PynA"/>
</dbReference>
<dbReference type="GO" id="GO:0008253">
    <property type="term" value="F:5'-nucleotidase activity"/>
    <property type="evidence" value="ECO:0007669"/>
    <property type="project" value="InterPro"/>
</dbReference>
<organism evidence="1 2">
    <name type="scientific">Allotamlana fucoidanivorans</name>
    <dbReference type="NCBI Taxonomy" id="2583814"/>
    <lineage>
        <taxon>Bacteria</taxon>
        <taxon>Pseudomonadati</taxon>
        <taxon>Bacteroidota</taxon>
        <taxon>Flavobacteriia</taxon>
        <taxon>Flavobacteriales</taxon>
        <taxon>Flavobacteriaceae</taxon>
        <taxon>Allotamlana</taxon>
    </lineage>
</organism>
<dbReference type="SFLD" id="SFLDS00003">
    <property type="entry name" value="Haloacid_Dehalogenase"/>
    <property type="match status" value="1"/>
</dbReference>
<dbReference type="NCBIfam" id="TIGR02254">
    <property type="entry name" value="YjjG_YfnB"/>
    <property type="match status" value="1"/>
</dbReference>
<dbReference type="InterPro" id="IPR023198">
    <property type="entry name" value="PGP-like_dom2"/>
</dbReference>
<keyword evidence="2" id="KW-1185">Reference proteome</keyword>
<dbReference type="InterPro" id="IPR041492">
    <property type="entry name" value="HAD_2"/>
</dbReference>
<evidence type="ECO:0000313" key="1">
    <source>
        <dbReference type="EMBL" id="TNJ43870.1"/>
    </source>
</evidence>
<dbReference type="SUPFAM" id="SSF56784">
    <property type="entry name" value="HAD-like"/>
    <property type="match status" value="1"/>
</dbReference>
<dbReference type="InterPro" id="IPR023214">
    <property type="entry name" value="HAD_sf"/>
</dbReference>
<dbReference type="NCBIfam" id="TIGR01549">
    <property type="entry name" value="HAD-SF-IA-v1"/>
    <property type="match status" value="1"/>
</dbReference>
<gene>
    <name evidence="1" type="ORF">FGF67_10425</name>
</gene>
<name>A0A5C4SJ58_9FLAO</name>
<sequence length="229" mass="26731">MRFKGVTDVFFDLDHTLWDFDKNSALTFQKIFDLNQMNINLTDFLSHYEPINLYYWKLYREEKIEKQALRYARLNDTFSALGTPVEEALIYKLSDDYIAHLTGFNHLFDHTFEVLEYLAPHYNLHIITNGFEEVQQKKLINSGIYKYFTTITNSEMVGVKKPNPLIFNYALHQAQAERHQSVMIGDSFEADILGAQNIGMDVIFFDVHNTSISKDIIQINSLSQLKDIL</sequence>
<dbReference type="InterPro" id="IPR006439">
    <property type="entry name" value="HAD-SF_hydro_IA"/>
</dbReference>
<dbReference type="OrthoDB" id="9802350at2"/>
<reference evidence="1 2" key="1">
    <citation type="submission" date="2019-05" db="EMBL/GenBank/DDBJ databases">
        <title>Tamlana fucoidanivorans sp. nov., isolated from the surface of algae collected from Fujian province in China.</title>
        <authorList>
            <person name="Li J."/>
        </authorList>
    </citation>
    <scope>NUCLEOTIDE SEQUENCE [LARGE SCALE GENOMIC DNA]</scope>
    <source>
        <strain evidence="1 2">CW2-9</strain>
    </source>
</reference>
<dbReference type="Pfam" id="PF13419">
    <property type="entry name" value="HAD_2"/>
    <property type="match status" value="1"/>
</dbReference>
<dbReference type="SFLD" id="SFLDG01129">
    <property type="entry name" value="C1.5:_HAD__Beta-PGM__Phosphata"/>
    <property type="match status" value="1"/>
</dbReference>
<dbReference type="PANTHER" id="PTHR47478:SF1">
    <property type="entry name" value="PYRIMIDINE 5'-NUCLEOTIDASE YJJG"/>
    <property type="match status" value="1"/>
</dbReference>
<dbReference type="EMBL" id="VDCS01000009">
    <property type="protein sequence ID" value="TNJ43870.1"/>
    <property type="molecule type" value="Genomic_DNA"/>
</dbReference>
<evidence type="ECO:0000313" key="2">
    <source>
        <dbReference type="Proteomes" id="UP000308713"/>
    </source>
</evidence>
<dbReference type="AlphaFoldDB" id="A0A5C4SJ58"/>
<protein>
    <submittedName>
        <fullName evidence="1">Noncanonical pyrimidine nucleotidase, YjjG family</fullName>
    </submittedName>
</protein>
<dbReference type="CDD" id="cd04305">
    <property type="entry name" value="HAD_Neu5Ac-Pase_like"/>
    <property type="match status" value="1"/>
</dbReference>
<dbReference type="InterPro" id="IPR052550">
    <property type="entry name" value="Pyrimidine_5'-ntase_YjjG"/>
</dbReference>
<dbReference type="Proteomes" id="UP000308713">
    <property type="component" value="Unassembled WGS sequence"/>
</dbReference>
<accession>A0A5C4SJ58</accession>
<dbReference type="PANTHER" id="PTHR47478">
    <property type="match status" value="1"/>
</dbReference>
<dbReference type="Gene3D" id="3.40.50.1000">
    <property type="entry name" value="HAD superfamily/HAD-like"/>
    <property type="match status" value="1"/>
</dbReference>